<protein>
    <submittedName>
        <fullName evidence="1">Uncharacterized protein</fullName>
    </submittedName>
</protein>
<reference evidence="1" key="1">
    <citation type="submission" date="2016-10" db="EMBL/GenBank/DDBJ databases">
        <title>Draft genome sequences of four alkaliphilic bacteria belonging to the Anaerobacillus genus.</title>
        <authorList>
            <person name="Bassil N.M."/>
            <person name="Lloyd J.R."/>
        </authorList>
    </citation>
    <scope>NUCLEOTIDE SEQUENCE [LARGE SCALE GENOMIC DNA]</scope>
    <source>
        <strain evidence="1">NB2006</strain>
    </source>
</reference>
<accession>A0A1S2MEY5</accession>
<name>A0A1S2MEY5_9BACI</name>
<evidence type="ECO:0000313" key="1">
    <source>
        <dbReference type="EMBL" id="OIJ23114.1"/>
    </source>
</evidence>
<proteinExistence type="predicted"/>
<gene>
    <name evidence="1" type="ORF">AWH56_02075</name>
</gene>
<comment type="caution">
    <text evidence="1">The sequence shown here is derived from an EMBL/GenBank/DDBJ whole genome shotgun (WGS) entry which is preliminary data.</text>
</comment>
<organism evidence="1">
    <name type="scientific">Anaerobacillus isosaccharinicus</name>
    <dbReference type="NCBI Taxonomy" id="1532552"/>
    <lineage>
        <taxon>Bacteria</taxon>
        <taxon>Bacillati</taxon>
        <taxon>Bacillota</taxon>
        <taxon>Bacilli</taxon>
        <taxon>Bacillales</taxon>
        <taxon>Bacillaceae</taxon>
        <taxon>Anaerobacillus</taxon>
    </lineage>
</organism>
<sequence length="103" mass="12298">MRKTSRINRNISTVWVEKLSTRESYKGNCISECLKSVIKIKFFEVIEAFRSFRTYVPLFVENLLFWKIIGHMFRYLIKSAYFGPVFEPITELMSDSFANLMFF</sequence>
<dbReference type="AlphaFoldDB" id="A0A1S2MEY5"/>
<dbReference type="EMBL" id="LQXD01000004">
    <property type="protein sequence ID" value="OIJ23114.1"/>
    <property type="molecule type" value="Genomic_DNA"/>
</dbReference>